<dbReference type="InterPro" id="IPR029068">
    <property type="entry name" value="Glyas_Bleomycin-R_OHBP_Dase"/>
</dbReference>
<feature type="compositionally biased region" description="Basic and acidic residues" evidence="1">
    <location>
        <begin position="79"/>
        <end position="91"/>
    </location>
</feature>
<dbReference type="EMBL" id="JAEVHL010000018">
    <property type="protein sequence ID" value="MBM0275182.1"/>
    <property type="molecule type" value="Genomic_DNA"/>
</dbReference>
<keyword evidence="3" id="KW-1185">Reference proteome</keyword>
<comment type="caution">
    <text evidence="2">The sequence shown here is derived from an EMBL/GenBank/DDBJ whole genome shotgun (WGS) entry which is preliminary data.</text>
</comment>
<accession>A0ABS1YCQ2</accession>
<evidence type="ECO:0000256" key="1">
    <source>
        <dbReference type="SAM" id="MobiDB-lite"/>
    </source>
</evidence>
<dbReference type="Gene3D" id="3.10.180.10">
    <property type="entry name" value="2,3-Dihydroxybiphenyl 1,2-Dioxygenase, domain 1"/>
    <property type="match status" value="1"/>
</dbReference>
<dbReference type="Proteomes" id="UP000622245">
    <property type="component" value="Unassembled WGS sequence"/>
</dbReference>
<gene>
    <name evidence="2" type="ORF">JM949_06795</name>
</gene>
<feature type="region of interest" description="Disordered" evidence="1">
    <location>
        <begin position="68"/>
        <end position="91"/>
    </location>
</feature>
<evidence type="ECO:0000313" key="2">
    <source>
        <dbReference type="EMBL" id="MBM0275182.1"/>
    </source>
</evidence>
<reference evidence="2 3" key="1">
    <citation type="submission" date="2021-01" db="EMBL/GenBank/DDBJ databases">
        <title>Draft genome sequence of Micromonospora sp. strain STR1s_6.</title>
        <authorList>
            <person name="Karlyshev A."/>
            <person name="Jawad R."/>
        </authorList>
    </citation>
    <scope>NUCLEOTIDE SEQUENCE [LARGE SCALE GENOMIC DNA]</scope>
    <source>
        <strain evidence="2 3">STR1S-6</strain>
    </source>
</reference>
<dbReference type="SUPFAM" id="SSF54593">
    <property type="entry name" value="Glyoxalase/Bleomycin resistance protein/Dihydroxybiphenyl dioxygenase"/>
    <property type="match status" value="1"/>
</dbReference>
<dbReference type="RefSeq" id="WP_203147579.1">
    <property type="nucleotide sequence ID" value="NZ_JAEVHL010000018.1"/>
</dbReference>
<sequence>MSDRDVAARYFMGLLDLREPWENGFFQSVQLDDSVVINFAAPPVEVQPQHYAFLVSDELFDRIKSRFDSDGTPYTADPPGKRPSEVGEVNRDGTGRRLYFLGPDKHMLEVLTARYNDVPHRSRPQ</sequence>
<proteinExistence type="predicted"/>
<protein>
    <submittedName>
        <fullName evidence="2">VOC family protein</fullName>
    </submittedName>
</protein>
<organism evidence="2 3">
    <name type="scientific">Micromonospora tarensis</name>
    <dbReference type="NCBI Taxonomy" id="2806100"/>
    <lineage>
        <taxon>Bacteria</taxon>
        <taxon>Bacillati</taxon>
        <taxon>Actinomycetota</taxon>
        <taxon>Actinomycetes</taxon>
        <taxon>Micromonosporales</taxon>
        <taxon>Micromonosporaceae</taxon>
        <taxon>Micromonospora</taxon>
    </lineage>
</organism>
<name>A0ABS1YCQ2_9ACTN</name>
<evidence type="ECO:0000313" key="3">
    <source>
        <dbReference type="Proteomes" id="UP000622245"/>
    </source>
</evidence>